<proteinExistence type="predicted"/>
<keyword evidence="1" id="KW-0812">Transmembrane</keyword>
<evidence type="ECO:0000256" key="1">
    <source>
        <dbReference type="SAM" id="Phobius"/>
    </source>
</evidence>
<feature type="transmembrane region" description="Helical" evidence="1">
    <location>
        <begin position="20"/>
        <end position="45"/>
    </location>
</feature>
<evidence type="ECO:0000313" key="3">
    <source>
        <dbReference type="EMBL" id="WJW67765.1"/>
    </source>
</evidence>
<evidence type="ECO:0000313" key="2">
    <source>
        <dbReference type="EMBL" id="NWJ45904.1"/>
    </source>
</evidence>
<dbReference type="Proteomes" id="UP000521676">
    <property type="component" value="Unassembled WGS sequence"/>
</dbReference>
<keyword evidence="1" id="KW-0472">Membrane</keyword>
<protein>
    <submittedName>
        <fullName evidence="2">Uncharacterized protein</fullName>
    </submittedName>
</protein>
<reference evidence="3" key="2">
    <citation type="journal article" date="2024" name="Nature">
        <title>Anoxygenic phototroph of the Chloroflexota uses a type I reaction centre.</title>
        <authorList>
            <person name="Tsuji J.M."/>
            <person name="Shaw N.A."/>
            <person name="Nagashima S."/>
            <person name="Venkiteswaran J.J."/>
            <person name="Schiff S.L."/>
            <person name="Watanabe T."/>
            <person name="Fukui M."/>
            <person name="Hanada S."/>
            <person name="Tank M."/>
            <person name="Neufeld J.D."/>
        </authorList>
    </citation>
    <scope>NUCLEOTIDE SEQUENCE</scope>
    <source>
        <strain evidence="3">L227-S17</strain>
    </source>
</reference>
<dbReference type="AlphaFoldDB" id="A0A8T7LV47"/>
<name>A0A8T7LV47_9CHLR</name>
<keyword evidence="5" id="KW-1185">Reference proteome</keyword>
<organism evidence="2 4">
    <name type="scientific">Candidatus Chlorohelix allophototropha</name>
    <dbReference type="NCBI Taxonomy" id="3003348"/>
    <lineage>
        <taxon>Bacteria</taxon>
        <taxon>Bacillati</taxon>
        <taxon>Chloroflexota</taxon>
        <taxon>Chloroflexia</taxon>
        <taxon>Candidatus Chloroheliales</taxon>
        <taxon>Candidatus Chloroheliaceae</taxon>
        <taxon>Candidatus Chlorohelix</taxon>
    </lineage>
</organism>
<dbReference type="RefSeq" id="WP_341469656.1">
    <property type="nucleotide sequence ID" value="NZ_CP128399.1"/>
</dbReference>
<reference evidence="2 4" key="1">
    <citation type="submission" date="2020-06" db="EMBL/GenBank/DDBJ databases">
        <title>Anoxygenic phototrophic Chloroflexota member uses a Type I reaction center.</title>
        <authorList>
            <person name="Tsuji J.M."/>
            <person name="Shaw N.A."/>
            <person name="Nagashima S."/>
            <person name="Venkiteswaran J."/>
            <person name="Schiff S.L."/>
            <person name="Hanada S."/>
            <person name="Tank M."/>
            <person name="Neufeld J.D."/>
        </authorList>
    </citation>
    <scope>NUCLEOTIDE SEQUENCE [LARGE SCALE GENOMIC DNA]</scope>
    <source>
        <strain evidence="2">L227-S17</strain>
    </source>
</reference>
<dbReference type="EMBL" id="CP128399">
    <property type="protein sequence ID" value="WJW67765.1"/>
    <property type="molecule type" value="Genomic_DNA"/>
</dbReference>
<evidence type="ECO:0000313" key="5">
    <source>
        <dbReference type="Proteomes" id="UP001431572"/>
    </source>
</evidence>
<keyword evidence="1" id="KW-1133">Transmembrane helix</keyword>
<dbReference type="EMBL" id="JACATZ010000001">
    <property type="protein sequence ID" value="NWJ45904.1"/>
    <property type="molecule type" value="Genomic_DNA"/>
</dbReference>
<dbReference type="Proteomes" id="UP001431572">
    <property type="component" value="Chromosome 1"/>
</dbReference>
<gene>
    <name evidence="2" type="ORF">HXX08_08500</name>
    <name evidence="3" type="ORF">OZ401_001044</name>
</gene>
<evidence type="ECO:0000313" key="4">
    <source>
        <dbReference type="Proteomes" id="UP000521676"/>
    </source>
</evidence>
<sequence length="54" mass="5879">MVMEEKTESATANKRNMAEVALIILVILFTLVAFGMCIGATFLSMNTLTSNLPK</sequence>
<accession>A0A8T7LV47</accession>